<dbReference type="Gene3D" id="3.40.50.150">
    <property type="entry name" value="Vaccinia Virus protein VP39"/>
    <property type="match status" value="1"/>
</dbReference>
<name>A0ABS4FLK1_9BACL</name>
<dbReference type="InterPro" id="IPR013216">
    <property type="entry name" value="Methyltransf_11"/>
</dbReference>
<dbReference type="SUPFAM" id="SSF53335">
    <property type="entry name" value="S-adenosyl-L-methionine-dependent methyltransferases"/>
    <property type="match status" value="1"/>
</dbReference>
<evidence type="ECO:0000259" key="1">
    <source>
        <dbReference type="Pfam" id="PF08241"/>
    </source>
</evidence>
<dbReference type="Pfam" id="PF08241">
    <property type="entry name" value="Methyltransf_11"/>
    <property type="match status" value="1"/>
</dbReference>
<sequence length="218" mass="25156">MSSYWENRFTNEGMIWGENPSNTVYHAIEIFKKNNVKQVFVPGSGYGRNTKALSSFFSVEGLEISQSAIDLAAQWDPKSTFIQGSVLDEALIQNKKYDAIFCFDVLHLFLEQDRAKLIQNCNNHLNASGIMYFTCFSDEDQHNEVGKKIEEGTYEYVVGKYAHFFTEEDLLSHFSQFKIKVIELGSTTEVLNYNDKQFKEYILRYIVVQKTDNELSSI</sequence>
<proteinExistence type="predicted"/>
<keyword evidence="2" id="KW-0489">Methyltransferase</keyword>
<keyword evidence="2" id="KW-0808">Transferase</keyword>
<dbReference type="InterPro" id="IPR029063">
    <property type="entry name" value="SAM-dependent_MTases_sf"/>
</dbReference>
<dbReference type="CDD" id="cd02440">
    <property type="entry name" value="AdoMet_MTases"/>
    <property type="match status" value="1"/>
</dbReference>
<organism evidence="2 3">
    <name type="scientific">Paenibacillus turicensis</name>
    <dbReference type="NCBI Taxonomy" id="160487"/>
    <lineage>
        <taxon>Bacteria</taxon>
        <taxon>Bacillati</taxon>
        <taxon>Bacillota</taxon>
        <taxon>Bacilli</taxon>
        <taxon>Bacillales</taxon>
        <taxon>Paenibacillaceae</taxon>
        <taxon>Paenibacillus</taxon>
    </lineage>
</organism>
<evidence type="ECO:0000313" key="2">
    <source>
        <dbReference type="EMBL" id="MBP1903460.1"/>
    </source>
</evidence>
<dbReference type="GO" id="GO:0008168">
    <property type="term" value="F:methyltransferase activity"/>
    <property type="evidence" value="ECO:0007669"/>
    <property type="project" value="UniProtKB-KW"/>
</dbReference>
<evidence type="ECO:0000313" key="3">
    <source>
        <dbReference type="Proteomes" id="UP001519272"/>
    </source>
</evidence>
<feature type="domain" description="Methyltransferase type 11" evidence="1">
    <location>
        <begin position="43"/>
        <end position="133"/>
    </location>
</feature>
<protein>
    <submittedName>
        <fullName evidence="2">SAM-dependent methyltransferase</fullName>
    </submittedName>
</protein>
<dbReference type="EMBL" id="JAGGKG010000001">
    <property type="protein sequence ID" value="MBP1903460.1"/>
    <property type="molecule type" value="Genomic_DNA"/>
</dbReference>
<dbReference type="Proteomes" id="UP001519272">
    <property type="component" value="Unassembled WGS sequence"/>
</dbReference>
<reference evidence="2 3" key="1">
    <citation type="submission" date="2021-03" db="EMBL/GenBank/DDBJ databases">
        <title>Genomic Encyclopedia of Type Strains, Phase IV (KMG-IV): sequencing the most valuable type-strain genomes for metagenomic binning, comparative biology and taxonomic classification.</title>
        <authorList>
            <person name="Goeker M."/>
        </authorList>
    </citation>
    <scope>NUCLEOTIDE SEQUENCE [LARGE SCALE GENOMIC DNA]</scope>
    <source>
        <strain evidence="2 3">DSM 14349</strain>
    </source>
</reference>
<keyword evidence="3" id="KW-1185">Reference proteome</keyword>
<dbReference type="GO" id="GO:0032259">
    <property type="term" value="P:methylation"/>
    <property type="evidence" value="ECO:0007669"/>
    <property type="project" value="UniProtKB-KW"/>
</dbReference>
<accession>A0ABS4FLK1</accession>
<comment type="caution">
    <text evidence="2">The sequence shown here is derived from an EMBL/GenBank/DDBJ whole genome shotgun (WGS) entry which is preliminary data.</text>
</comment>
<gene>
    <name evidence="2" type="ORF">J2Z32_000072</name>
</gene>
<dbReference type="RefSeq" id="WP_210087169.1">
    <property type="nucleotide sequence ID" value="NZ_JAGGKG010000001.1"/>
</dbReference>